<accession>A0ABZ2FWT2</accession>
<comment type="similarity">
    <text evidence="1">Belongs to the RelE toxin family.</text>
</comment>
<name>A0ABZ2FWT2_9SPHN</name>
<dbReference type="PANTHER" id="PTHR33755">
    <property type="entry name" value="TOXIN PARE1-RELATED"/>
    <property type="match status" value="1"/>
</dbReference>
<keyword evidence="2" id="KW-1277">Toxin-antitoxin system</keyword>
<reference evidence="3 4" key="1">
    <citation type="submission" date="2024-02" db="EMBL/GenBank/DDBJ databases">
        <title>Full genome sequence of Sphingomonas kaistensis.</title>
        <authorList>
            <person name="Poletto B.L."/>
            <person name="Silva G."/>
            <person name="Galante D."/>
            <person name="Campos K.R."/>
            <person name="Santos M.B.N."/>
            <person name="Sacchi C.T."/>
        </authorList>
    </citation>
    <scope>NUCLEOTIDE SEQUENCE [LARGE SCALE GENOMIC DNA]</scope>
    <source>
        <strain evidence="3 4">MA4R</strain>
    </source>
</reference>
<evidence type="ECO:0000256" key="1">
    <source>
        <dbReference type="ARBA" id="ARBA00006226"/>
    </source>
</evidence>
<evidence type="ECO:0000256" key="2">
    <source>
        <dbReference type="ARBA" id="ARBA00022649"/>
    </source>
</evidence>
<dbReference type="RefSeq" id="WP_338501227.1">
    <property type="nucleotide sequence ID" value="NZ_CP145607.1"/>
</dbReference>
<dbReference type="InterPro" id="IPR007712">
    <property type="entry name" value="RelE/ParE_toxin"/>
</dbReference>
<dbReference type="InterPro" id="IPR051803">
    <property type="entry name" value="TA_system_RelE-like_toxin"/>
</dbReference>
<dbReference type="Gene3D" id="3.30.2310.20">
    <property type="entry name" value="RelE-like"/>
    <property type="match status" value="1"/>
</dbReference>
<dbReference type="PANTHER" id="PTHR33755:SF7">
    <property type="entry name" value="TOXIN MODULE OF TOXIN-ANTITOXIN SYSTEM RELE_STBE FAMILY"/>
    <property type="match status" value="1"/>
</dbReference>
<protein>
    <submittedName>
        <fullName evidence="3">Type II toxin-antitoxin system RelE/ParE family toxin</fullName>
    </submittedName>
</protein>
<sequence>MRIIWSVVAFADLERLQTFLAEVDLEASEKIADLLANSPTALLDFPRRGPRLFEFDPREVREFRVERYVFRYEVRDNQIILLRIFHMREDRA</sequence>
<proteinExistence type="inferred from homology"/>
<gene>
    <name evidence="3" type="ORF">V6R86_00915</name>
</gene>
<evidence type="ECO:0000313" key="4">
    <source>
        <dbReference type="Proteomes" id="UP001382935"/>
    </source>
</evidence>
<dbReference type="Proteomes" id="UP001382935">
    <property type="component" value="Chromosome"/>
</dbReference>
<evidence type="ECO:0000313" key="3">
    <source>
        <dbReference type="EMBL" id="WWM69297.1"/>
    </source>
</evidence>
<keyword evidence="4" id="KW-1185">Reference proteome</keyword>
<organism evidence="3 4">
    <name type="scientific">Sphingomonas kaistensis</name>
    <dbReference type="NCBI Taxonomy" id="298708"/>
    <lineage>
        <taxon>Bacteria</taxon>
        <taxon>Pseudomonadati</taxon>
        <taxon>Pseudomonadota</taxon>
        <taxon>Alphaproteobacteria</taxon>
        <taxon>Sphingomonadales</taxon>
        <taxon>Sphingomonadaceae</taxon>
        <taxon>Sphingomonas</taxon>
    </lineage>
</organism>
<dbReference type="EMBL" id="CP145607">
    <property type="protein sequence ID" value="WWM69297.1"/>
    <property type="molecule type" value="Genomic_DNA"/>
</dbReference>
<dbReference type="Pfam" id="PF05016">
    <property type="entry name" value="ParE_toxin"/>
    <property type="match status" value="1"/>
</dbReference>
<dbReference type="InterPro" id="IPR035093">
    <property type="entry name" value="RelE/ParE_toxin_dom_sf"/>
</dbReference>